<dbReference type="Proteomes" id="UP000694005">
    <property type="component" value="Chromosome A06"/>
</dbReference>
<reference evidence="1 2" key="1">
    <citation type="submission" date="2021-07" db="EMBL/GenBank/DDBJ databases">
        <authorList>
            <consortium name="Genoscope - CEA"/>
            <person name="William W."/>
        </authorList>
    </citation>
    <scope>NUCLEOTIDE SEQUENCE [LARGE SCALE GENOMIC DNA]</scope>
</reference>
<dbReference type="EMBL" id="LS974622">
    <property type="protein sequence ID" value="CAG7870171.1"/>
    <property type="molecule type" value="Genomic_DNA"/>
</dbReference>
<protein>
    <submittedName>
        <fullName evidence="1">Uncharacterized protein</fullName>
    </submittedName>
</protein>
<organism evidence="1 2">
    <name type="scientific">Brassica campestris</name>
    <name type="common">Field mustard</name>
    <dbReference type="NCBI Taxonomy" id="3711"/>
    <lineage>
        <taxon>Eukaryota</taxon>
        <taxon>Viridiplantae</taxon>
        <taxon>Streptophyta</taxon>
        <taxon>Embryophyta</taxon>
        <taxon>Tracheophyta</taxon>
        <taxon>Spermatophyta</taxon>
        <taxon>Magnoliopsida</taxon>
        <taxon>eudicotyledons</taxon>
        <taxon>Gunneridae</taxon>
        <taxon>Pentapetalae</taxon>
        <taxon>rosids</taxon>
        <taxon>malvids</taxon>
        <taxon>Brassicales</taxon>
        <taxon>Brassicaceae</taxon>
        <taxon>Brassiceae</taxon>
        <taxon>Brassica</taxon>
    </lineage>
</organism>
<gene>
    <name evidence="1" type="ORF">BRAPAZ1V2_A06P24110.2</name>
</gene>
<evidence type="ECO:0000313" key="2">
    <source>
        <dbReference type="Proteomes" id="UP000694005"/>
    </source>
</evidence>
<accession>A0A8D9D6W8</accession>
<sequence>LPNIGSATPLSHVRFSSSFPVPKKPGSFTSSSYLHWAVNDLLPLENLPRR</sequence>
<evidence type="ECO:0000313" key="1">
    <source>
        <dbReference type="EMBL" id="CAG7870171.1"/>
    </source>
</evidence>
<feature type="non-terminal residue" evidence="1">
    <location>
        <position position="50"/>
    </location>
</feature>
<proteinExistence type="predicted"/>
<name>A0A8D9D6W8_BRACM</name>
<dbReference type="AlphaFoldDB" id="A0A8D9D6W8"/>